<dbReference type="PANTHER" id="PTHR30537">
    <property type="entry name" value="HTH-TYPE TRANSCRIPTIONAL REGULATOR"/>
    <property type="match status" value="1"/>
</dbReference>
<evidence type="ECO:0000313" key="6">
    <source>
        <dbReference type="EMBL" id="RQT11369.1"/>
    </source>
</evidence>
<dbReference type="Pfam" id="PF00126">
    <property type="entry name" value="HTH_1"/>
    <property type="match status" value="1"/>
</dbReference>
<dbReference type="SUPFAM" id="SSF46785">
    <property type="entry name" value="Winged helix' DNA-binding domain"/>
    <property type="match status" value="1"/>
</dbReference>
<dbReference type="RefSeq" id="WP_124582414.1">
    <property type="nucleotide sequence ID" value="NZ_QTQV01000016.1"/>
</dbReference>
<evidence type="ECO:0000256" key="4">
    <source>
        <dbReference type="ARBA" id="ARBA00023163"/>
    </source>
</evidence>
<dbReference type="InterPro" id="IPR036388">
    <property type="entry name" value="WH-like_DNA-bd_sf"/>
</dbReference>
<dbReference type="FunFam" id="1.10.10.10:FF:000001">
    <property type="entry name" value="LysR family transcriptional regulator"/>
    <property type="match status" value="1"/>
</dbReference>
<dbReference type="Gene3D" id="3.40.190.10">
    <property type="entry name" value="Periplasmic binding protein-like II"/>
    <property type="match status" value="2"/>
</dbReference>
<dbReference type="GO" id="GO:0006351">
    <property type="term" value="P:DNA-templated transcription"/>
    <property type="evidence" value="ECO:0007669"/>
    <property type="project" value="TreeGrafter"/>
</dbReference>
<dbReference type="InterPro" id="IPR000847">
    <property type="entry name" value="LysR_HTH_N"/>
</dbReference>
<gene>
    <name evidence="6" type="ORF">DF051_25185</name>
</gene>
<dbReference type="EMBL" id="QTQV01000016">
    <property type="protein sequence ID" value="RQT11369.1"/>
    <property type="molecule type" value="Genomic_DNA"/>
</dbReference>
<dbReference type="Proteomes" id="UP000277921">
    <property type="component" value="Unassembled WGS sequence"/>
</dbReference>
<accession>A0A3N8QVU3</accession>
<name>A0A3N8QVU3_9BURK</name>
<dbReference type="SUPFAM" id="SSF53850">
    <property type="entry name" value="Periplasmic binding protein-like II"/>
    <property type="match status" value="1"/>
</dbReference>
<dbReference type="CDD" id="cd08478">
    <property type="entry name" value="PBP2_CrgA"/>
    <property type="match status" value="1"/>
</dbReference>
<dbReference type="AlphaFoldDB" id="A0A3N8QVU3"/>
<dbReference type="GO" id="GO:0003700">
    <property type="term" value="F:DNA-binding transcription factor activity"/>
    <property type="evidence" value="ECO:0007669"/>
    <property type="project" value="InterPro"/>
</dbReference>
<dbReference type="PROSITE" id="PS50931">
    <property type="entry name" value="HTH_LYSR"/>
    <property type="match status" value="1"/>
</dbReference>
<keyword evidence="4" id="KW-0804">Transcription</keyword>
<dbReference type="InterPro" id="IPR036390">
    <property type="entry name" value="WH_DNA-bd_sf"/>
</dbReference>
<dbReference type="InterPro" id="IPR058163">
    <property type="entry name" value="LysR-type_TF_proteobact-type"/>
</dbReference>
<organism evidence="6 7">
    <name type="scientific">Burkholderia contaminans</name>
    <dbReference type="NCBI Taxonomy" id="488447"/>
    <lineage>
        <taxon>Bacteria</taxon>
        <taxon>Pseudomonadati</taxon>
        <taxon>Pseudomonadota</taxon>
        <taxon>Betaproteobacteria</taxon>
        <taxon>Burkholderiales</taxon>
        <taxon>Burkholderiaceae</taxon>
        <taxon>Burkholderia</taxon>
        <taxon>Burkholderia cepacia complex</taxon>
    </lineage>
</organism>
<dbReference type="GO" id="GO:0043565">
    <property type="term" value="F:sequence-specific DNA binding"/>
    <property type="evidence" value="ECO:0007669"/>
    <property type="project" value="TreeGrafter"/>
</dbReference>
<protein>
    <submittedName>
        <fullName evidence="6">LysR family transcriptional regulator</fullName>
    </submittedName>
</protein>
<dbReference type="InterPro" id="IPR005119">
    <property type="entry name" value="LysR_subst-bd"/>
</dbReference>
<sequence>MKITLDELQAFAAVVDSGSITAAAQQLDLTVSATSRTLGRLEEKLKTTLLRRTTRRLELTEEGRAFLQDARAIIESVETAEEQMLARREMPSGRLRVDAATPFMLHVIVPLVRGYRERFPKVELELNSNEGIIDLLERRTDVAFRIGRLKDSTLHSRRIGNSRIRMLASPEYVAAHGQPRKVEDLDKHTLLGFTQPESLNVWPILGTDGEPCRIEPGIRSSSGETLRQLALDGAGVVCLSDFMTAQDREAGRLVQVLARQTLEVEQPIHAVYYRNTAISSRIASFVDYLIEALGGSGNGNDAPGRRKAASWMEPR</sequence>
<evidence type="ECO:0000259" key="5">
    <source>
        <dbReference type="PROSITE" id="PS50931"/>
    </source>
</evidence>
<evidence type="ECO:0000256" key="2">
    <source>
        <dbReference type="ARBA" id="ARBA00023015"/>
    </source>
</evidence>
<evidence type="ECO:0000313" key="7">
    <source>
        <dbReference type="Proteomes" id="UP000277921"/>
    </source>
</evidence>
<reference evidence="6 7" key="1">
    <citation type="submission" date="2018-08" db="EMBL/GenBank/DDBJ databases">
        <title>Comparative analysis of Burkholderia isolates from Puerto Rico.</title>
        <authorList>
            <person name="Hall C."/>
            <person name="Sahl J."/>
            <person name="Wagner D."/>
        </authorList>
    </citation>
    <scope>NUCLEOTIDE SEQUENCE [LARGE SCALE GENOMIC DNA]</scope>
    <source>
        <strain evidence="6 7">Bp9025</strain>
    </source>
</reference>
<keyword evidence="2" id="KW-0805">Transcription regulation</keyword>
<dbReference type="Pfam" id="PF03466">
    <property type="entry name" value="LysR_substrate"/>
    <property type="match status" value="1"/>
</dbReference>
<dbReference type="InterPro" id="IPR048071">
    <property type="entry name" value="CrgA-like_PBP2"/>
</dbReference>
<dbReference type="PANTHER" id="PTHR30537:SF20">
    <property type="entry name" value="TRANSCRIPTIONAL REGULATORY PROTEIN"/>
    <property type="match status" value="1"/>
</dbReference>
<evidence type="ECO:0000256" key="3">
    <source>
        <dbReference type="ARBA" id="ARBA00023125"/>
    </source>
</evidence>
<comment type="similarity">
    <text evidence="1">Belongs to the LysR transcriptional regulatory family.</text>
</comment>
<dbReference type="Gene3D" id="1.10.10.10">
    <property type="entry name" value="Winged helix-like DNA-binding domain superfamily/Winged helix DNA-binding domain"/>
    <property type="match status" value="1"/>
</dbReference>
<proteinExistence type="inferred from homology"/>
<keyword evidence="3" id="KW-0238">DNA-binding</keyword>
<evidence type="ECO:0000256" key="1">
    <source>
        <dbReference type="ARBA" id="ARBA00009437"/>
    </source>
</evidence>
<comment type="caution">
    <text evidence="6">The sequence shown here is derived from an EMBL/GenBank/DDBJ whole genome shotgun (WGS) entry which is preliminary data.</text>
</comment>
<feature type="domain" description="HTH lysR-type" evidence="5">
    <location>
        <begin position="3"/>
        <end position="60"/>
    </location>
</feature>